<feature type="non-terminal residue" evidence="1">
    <location>
        <position position="1"/>
    </location>
</feature>
<evidence type="ECO:0000313" key="2">
    <source>
        <dbReference type="Proteomes" id="UP000032515"/>
    </source>
</evidence>
<name>A0A0D7EE20_RHOPL</name>
<gene>
    <name evidence="1" type="ORF">OO17_21795</name>
</gene>
<reference evidence="1 2" key="1">
    <citation type="submission" date="2014-11" db="EMBL/GenBank/DDBJ databases">
        <title>Genomics and ecophysiology of heterotrophic nitrogen fixing bacteria isolated from estuarine surface water.</title>
        <authorList>
            <person name="Bentzon-Tilia M."/>
            <person name="Severin I."/>
            <person name="Hansen L.H."/>
            <person name="Riemann L."/>
        </authorList>
    </citation>
    <scope>NUCLEOTIDE SEQUENCE [LARGE SCALE GENOMIC DNA]</scope>
    <source>
        <strain evidence="1 2">BAL398</strain>
    </source>
</reference>
<dbReference type="AlphaFoldDB" id="A0A0D7EE20"/>
<dbReference type="EMBL" id="JXXE01000474">
    <property type="protein sequence ID" value="KIZ38993.1"/>
    <property type="molecule type" value="Genomic_DNA"/>
</dbReference>
<evidence type="ECO:0000313" key="1">
    <source>
        <dbReference type="EMBL" id="KIZ38993.1"/>
    </source>
</evidence>
<dbReference type="Proteomes" id="UP000032515">
    <property type="component" value="Unassembled WGS sequence"/>
</dbReference>
<comment type="caution">
    <text evidence="1">The sequence shown here is derived from an EMBL/GenBank/DDBJ whole genome shotgun (WGS) entry which is preliminary data.</text>
</comment>
<sequence>QLHDAGIVHQYIDAAHIAFDLVPHPQNSLWITDVCLHRERLAASADYLARERLGLWSAASIVDGDSEAILGKTFGNRRTNSARCSCNDCYSLICQYFLLLPSFTDRFYLVMQTSRVVARAVSFLAFLWSD</sequence>
<dbReference type="PATRIC" id="fig|1076.23.peg.5111"/>
<protein>
    <submittedName>
        <fullName evidence="1">Uncharacterized protein</fullName>
    </submittedName>
</protein>
<proteinExistence type="predicted"/>
<accession>A0A0D7EE20</accession>
<organism evidence="1 2">
    <name type="scientific">Rhodopseudomonas palustris</name>
    <dbReference type="NCBI Taxonomy" id="1076"/>
    <lineage>
        <taxon>Bacteria</taxon>
        <taxon>Pseudomonadati</taxon>
        <taxon>Pseudomonadota</taxon>
        <taxon>Alphaproteobacteria</taxon>
        <taxon>Hyphomicrobiales</taxon>
        <taxon>Nitrobacteraceae</taxon>
        <taxon>Rhodopseudomonas</taxon>
    </lineage>
</organism>